<protein>
    <recommendedName>
        <fullName evidence="3">Lipoprotein</fullName>
    </recommendedName>
</protein>
<name>A0A3B1DAD0_9ZZZZ</name>
<reference evidence="2" key="1">
    <citation type="submission" date="2018-06" db="EMBL/GenBank/DDBJ databases">
        <authorList>
            <person name="Zhirakovskaya E."/>
        </authorList>
    </citation>
    <scope>NUCLEOTIDE SEQUENCE</scope>
</reference>
<feature type="compositionally biased region" description="Basic and acidic residues" evidence="1">
    <location>
        <begin position="49"/>
        <end position="58"/>
    </location>
</feature>
<feature type="compositionally biased region" description="Polar residues" evidence="1">
    <location>
        <begin position="39"/>
        <end position="48"/>
    </location>
</feature>
<evidence type="ECO:0000313" key="2">
    <source>
        <dbReference type="EMBL" id="VAX39249.1"/>
    </source>
</evidence>
<dbReference type="AlphaFoldDB" id="A0A3B1DAD0"/>
<organism evidence="2">
    <name type="scientific">hydrothermal vent metagenome</name>
    <dbReference type="NCBI Taxonomy" id="652676"/>
    <lineage>
        <taxon>unclassified sequences</taxon>
        <taxon>metagenomes</taxon>
        <taxon>ecological metagenomes</taxon>
    </lineage>
</organism>
<feature type="region of interest" description="Disordered" evidence="1">
    <location>
        <begin position="39"/>
        <end position="61"/>
    </location>
</feature>
<gene>
    <name evidence="2" type="ORF">MNBD_PLANCTO02-911</name>
</gene>
<dbReference type="PROSITE" id="PS51257">
    <property type="entry name" value="PROKAR_LIPOPROTEIN"/>
    <property type="match status" value="1"/>
</dbReference>
<dbReference type="EMBL" id="UOGL01000316">
    <property type="protein sequence ID" value="VAX39249.1"/>
    <property type="molecule type" value="Genomic_DNA"/>
</dbReference>
<evidence type="ECO:0000256" key="1">
    <source>
        <dbReference type="SAM" id="MobiDB-lite"/>
    </source>
</evidence>
<proteinExistence type="predicted"/>
<evidence type="ECO:0008006" key="3">
    <source>
        <dbReference type="Google" id="ProtNLM"/>
    </source>
</evidence>
<accession>A0A3B1DAD0</accession>
<sequence length="565" mass="64713">MCKNMILVIGLAITVALSSGCSKKRETVSEEDVITLSAQETQQAQTKKNQADENKSDTAKNTQLIYEEMKSSRLIEMPDNNAFFSSQKVFVIPAVGNSQLLVISDFSKYEDITEKWKSVAKKIEKTGEKIAPYIDGSLYKKLNKEELKKLQTIGTKIQLKYYKDISNGKKKTLSKKEDEEFIKESQEAMQSFMLKRFPEYKAASLDFKRLEKQNAELIQVFAHRLNVIRKREQYSISGVVTNERGTAISDVDMTIKITYTSKLYPKGTPDKKFTLKLPNGKFNFRVKPGAGELEMRFTKKGYYPPRMGYSGRIEISHLGNPKLEQQEQQQRTTMALRNKIPPIVFLKRHNIKIVLDKKGSRAKLTSYDGRLTYKTDDSGTVMDFSKPKSKTHKIIREVKNVKEEKLLPKHCVVFTAIPNKAGTFEALFPSAVFKGVPKNIYNNPVIEYRLKINDPDPTAGFWMIDPKKEGKYHQDNRISEAPQSGYVRELVFGSKQEYQMGYFYIKINGKYGKGHIGKSGYYGGYYHESKEAKCYSSFSIQEDGSRFLRTGGRYNLSPRLIYKKP</sequence>